<keyword evidence="1" id="KW-0378">Hydrolase</keyword>
<dbReference type="GO" id="GO:0016787">
    <property type="term" value="F:hydrolase activity"/>
    <property type="evidence" value="ECO:0007669"/>
    <property type="project" value="UniProtKB-KW"/>
</dbReference>
<dbReference type="Pfam" id="PF16126">
    <property type="entry name" value="DUF4838"/>
    <property type="match status" value="1"/>
</dbReference>
<proteinExistence type="predicted"/>
<reference evidence="3 4" key="1">
    <citation type="journal article" date="2016" name="Front. Microbiol.">
        <title>Fuerstia marisgermanicae gen. nov., sp. nov., an Unusual Member of the Phylum Planctomycetes from the German Wadden Sea.</title>
        <authorList>
            <person name="Kohn T."/>
            <person name="Heuer A."/>
            <person name="Jogler M."/>
            <person name="Vollmers J."/>
            <person name="Boedeker C."/>
            <person name="Bunk B."/>
            <person name="Rast P."/>
            <person name="Borchert D."/>
            <person name="Glockner I."/>
            <person name="Freese H.M."/>
            <person name="Klenk H.P."/>
            <person name="Overmann J."/>
            <person name="Kaster A.K."/>
            <person name="Rohde M."/>
            <person name="Wiegand S."/>
            <person name="Jogler C."/>
        </authorList>
    </citation>
    <scope>NUCLEOTIDE SEQUENCE [LARGE SCALE GENOMIC DNA]</scope>
    <source>
        <strain evidence="3 4">NH11</strain>
    </source>
</reference>
<feature type="chain" id="PRO_5010333575" description="Alpha glucuronidase N-terminal domain-containing protein" evidence="2">
    <location>
        <begin position="21"/>
        <end position="818"/>
    </location>
</feature>
<dbReference type="AlphaFoldDB" id="A0A1P8WG45"/>
<feature type="signal peptide" evidence="2">
    <location>
        <begin position="1"/>
        <end position="20"/>
    </location>
</feature>
<name>A0A1P8WG45_9PLAN</name>
<keyword evidence="4" id="KW-1185">Reference proteome</keyword>
<dbReference type="InterPro" id="IPR029018">
    <property type="entry name" value="Hex-like_dom2"/>
</dbReference>
<dbReference type="EMBL" id="CP017641">
    <property type="protein sequence ID" value="APZ93010.1"/>
    <property type="molecule type" value="Genomic_DNA"/>
</dbReference>
<sequence precursor="true">MHTRIITFLFVVAVTANAQAAPVDLVTNGTSDYVIFHDSNAPKSVSEAAVELQAYLLRSSGAKLDVVHQPADKMICLGDCEAARAADVEAQNLPWEGFRILTNGTNVYIIGRDTADGEKTPGGGTSRGTYNGVCRFLEEYVGVRWLIPGEHGDYIPKSSDVTIPDTDFQDAPAMLNRRVPYTQERRSEVKQWWRRQRLGWSLYLNHSHNWQHTIPASQFDKHPDWFAERAGVRVPPTGRYKLCTTNAELVKAYADAAIAYFDRNPNTTCYSLSPSDSAGYCECDQCSALYEKDPNGRRSVTPAILTFYNAVAKIVAKKYPDKVLAGYVYAAYLYPPKENLKLERNVFVVLTPSIDYGFTLARPAIRKQWESLLQDWTNATENISYYDLPVNITTEAGALNPPGLEILKFIYPKLAAAKIKGVYVYGVPAWGRAAPLNYLLAKLAWNPNADVEAMFDEYCAKAYGACGDDINQMYRMLDKEVARHYREFPNASYPLTTDMLRDIYAKNFPEIEQRYRAAHAKVKDADAKFRLEMIADNLKVLHWNLRQHNLLDEPKASAFYLSDGDFFEFLSANKGSLALHPSDGTKVPAYVRTKRNVTVPAKPKQAEKVRSFRLRGDQHLIVKPTGTSAAEVRFRRISARGKLITYRVFESDGAEVSGGVASEGSPLILDNADSGSEYYHVVIAGGTASFTIDVKEAAWAADGNLSDQGLHLLGQSSPLYFYVPEGTPAFHLSLEASPPGETAAATLTDPRGQRVAEFDCAQLSVDRQNIKLTSGQSGWWKLDVHKAKTGAIDDVWIKLESPLSGYFSLDPDRAATVQ</sequence>
<dbReference type="Proteomes" id="UP000187735">
    <property type="component" value="Chromosome"/>
</dbReference>
<dbReference type="RefSeq" id="WP_077024545.1">
    <property type="nucleotide sequence ID" value="NZ_CP017641.1"/>
</dbReference>
<evidence type="ECO:0000313" key="3">
    <source>
        <dbReference type="EMBL" id="APZ93010.1"/>
    </source>
</evidence>
<dbReference type="PANTHER" id="PTHR47406:SF2">
    <property type="entry name" value="ALPHA GLUCURONIDASE N-TERMINAL DOMAIN-CONTAINING PROTEIN"/>
    <property type="match status" value="1"/>
</dbReference>
<gene>
    <name evidence="3" type="ORF">Fuma_02623</name>
</gene>
<dbReference type="GO" id="GO:0005975">
    <property type="term" value="P:carbohydrate metabolic process"/>
    <property type="evidence" value="ECO:0007669"/>
    <property type="project" value="UniProtKB-ARBA"/>
</dbReference>
<dbReference type="KEGG" id="fmr:Fuma_02623"/>
<evidence type="ECO:0000256" key="1">
    <source>
        <dbReference type="ARBA" id="ARBA00022801"/>
    </source>
</evidence>
<dbReference type="OrthoDB" id="5136785at2"/>
<dbReference type="InterPro" id="IPR032287">
    <property type="entry name" value="DUF4838"/>
</dbReference>
<dbReference type="PANTHER" id="PTHR47406">
    <property type="entry name" value="COAGULATION FACTOR 5/8 TYPE, C-TERMINAL"/>
    <property type="match status" value="1"/>
</dbReference>
<evidence type="ECO:0000256" key="2">
    <source>
        <dbReference type="SAM" id="SignalP"/>
    </source>
</evidence>
<evidence type="ECO:0000313" key="4">
    <source>
        <dbReference type="Proteomes" id="UP000187735"/>
    </source>
</evidence>
<dbReference type="SUPFAM" id="SSF55545">
    <property type="entry name" value="beta-N-acetylhexosaminidase-like domain"/>
    <property type="match status" value="1"/>
</dbReference>
<accession>A0A1P8WG45</accession>
<dbReference type="Gene3D" id="3.30.379.10">
    <property type="entry name" value="Chitobiase/beta-hexosaminidase domain 2-like"/>
    <property type="match status" value="1"/>
</dbReference>
<protein>
    <recommendedName>
        <fullName evidence="5">Alpha glucuronidase N-terminal domain-containing protein</fullName>
    </recommendedName>
</protein>
<dbReference type="STRING" id="1891926.Fuma_02623"/>
<evidence type="ECO:0008006" key="5">
    <source>
        <dbReference type="Google" id="ProtNLM"/>
    </source>
</evidence>
<keyword evidence="2" id="KW-0732">Signal</keyword>
<organism evidence="3 4">
    <name type="scientific">Fuerstiella marisgermanici</name>
    <dbReference type="NCBI Taxonomy" id="1891926"/>
    <lineage>
        <taxon>Bacteria</taxon>
        <taxon>Pseudomonadati</taxon>
        <taxon>Planctomycetota</taxon>
        <taxon>Planctomycetia</taxon>
        <taxon>Planctomycetales</taxon>
        <taxon>Planctomycetaceae</taxon>
        <taxon>Fuerstiella</taxon>
    </lineage>
</organism>